<dbReference type="InterPro" id="IPR009080">
    <property type="entry name" value="tRNAsynth_Ia_anticodon-bd"/>
</dbReference>
<dbReference type="CDD" id="cd00812">
    <property type="entry name" value="LeuRS_core"/>
    <property type="match status" value="1"/>
</dbReference>
<dbReference type="EC" id="6.1.1.4" evidence="9"/>
<keyword evidence="2 9" id="KW-0963">Cytoplasm</keyword>
<comment type="similarity">
    <text evidence="1 9 10">Belongs to the class-I aminoacyl-tRNA synthetase family.</text>
</comment>
<dbReference type="PANTHER" id="PTHR43740:SF2">
    <property type="entry name" value="LEUCINE--TRNA LIGASE, MITOCHONDRIAL"/>
    <property type="match status" value="1"/>
</dbReference>
<dbReference type="FunFam" id="3.40.50.620:FF:000003">
    <property type="entry name" value="Leucine--tRNA ligase"/>
    <property type="match status" value="1"/>
</dbReference>
<keyword evidence="16" id="KW-1185">Reference proteome</keyword>
<evidence type="ECO:0000256" key="3">
    <source>
        <dbReference type="ARBA" id="ARBA00022598"/>
    </source>
</evidence>
<reference evidence="16" key="1">
    <citation type="submission" date="2016-10" db="EMBL/GenBank/DDBJ databases">
        <authorList>
            <person name="Varghese N."/>
            <person name="Submissions S."/>
        </authorList>
    </citation>
    <scope>NUCLEOTIDE SEQUENCE [LARGE SCALE GENOMIC DNA]</scope>
    <source>
        <strain evidence="16">DSM 13327</strain>
    </source>
</reference>
<dbReference type="CDD" id="cd07958">
    <property type="entry name" value="Anticodon_Ia_Leu_BEm"/>
    <property type="match status" value="1"/>
</dbReference>
<dbReference type="InterPro" id="IPR001412">
    <property type="entry name" value="aa-tRNA-synth_I_CS"/>
</dbReference>
<dbReference type="InterPro" id="IPR014729">
    <property type="entry name" value="Rossmann-like_a/b/a_fold"/>
</dbReference>
<evidence type="ECO:0000259" key="14">
    <source>
        <dbReference type="Pfam" id="PF13603"/>
    </source>
</evidence>
<dbReference type="Proteomes" id="UP000199520">
    <property type="component" value="Unassembled WGS sequence"/>
</dbReference>
<dbReference type="Pfam" id="PF00133">
    <property type="entry name" value="tRNA-synt_1"/>
    <property type="match status" value="1"/>
</dbReference>
<dbReference type="InterPro" id="IPR015413">
    <property type="entry name" value="Methionyl/Leucyl_tRNA_Synth"/>
</dbReference>
<dbReference type="SUPFAM" id="SSF50677">
    <property type="entry name" value="ValRS/IleRS/LeuRS editing domain"/>
    <property type="match status" value="1"/>
</dbReference>
<dbReference type="PRINTS" id="PR00985">
    <property type="entry name" value="TRNASYNTHLEU"/>
</dbReference>
<dbReference type="InterPro" id="IPR025709">
    <property type="entry name" value="Leu_tRNA-synth_edit"/>
</dbReference>
<feature type="domain" description="Leucyl-tRNA synthetase editing" evidence="14">
    <location>
        <begin position="221"/>
        <end position="408"/>
    </location>
</feature>
<dbReference type="EMBL" id="FOTS01000001">
    <property type="protein sequence ID" value="SFL31931.1"/>
    <property type="molecule type" value="Genomic_DNA"/>
</dbReference>
<dbReference type="InterPro" id="IPR009008">
    <property type="entry name" value="Val/Leu/Ile-tRNA-synth_edit"/>
</dbReference>
<feature type="domain" description="Methionyl/Valyl/Leucyl/Isoleucyl-tRNA synthetase anticodon-binding" evidence="12">
    <location>
        <begin position="664"/>
        <end position="788"/>
    </location>
</feature>
<dbReference type="PANTHER" id="PTHR43740">
    <property type="entry name" value="LEUCYL-TRNA SYNTHETASE"/>
    <property type="match status" value="1"/>
</dbReference>
<dbReference type="Pfam" id="PF13603">
    <property type="entry name" value="tRNA-synt_1_2"/>
    <property type="match status" value="1"/>
</dbReference>
<evidence type="ECO:0000256" key="7">
    <source>
        <dbReference type="ARBA" id="ARBA00023146"/>
    </source>
</evidence>
<gene>
    <name evidence="9" type="primary">leuS</name>
    <name evidence="15" type="ORF">SAMN04490355_1001105</name>
</gene>
<evidence type="ECO:0000259" key="13">
    <source>
        <dbReference type="Pfam" id="PF09334"/>
    </source>
</evidence>
<evidence type="ECO:0000256" key="10">
    <source>
        <dbReference type="RuleBase" id="RU363035"/>
    </source>
</evidence>
<organism evidence="15 16">
    <name type="scientific">Pelosinus propionicus DSM 13327</name>
    <dbReference type="NCBI Taxonomy" id="1123291"/>
    <lineage>
        <taxon>Bacteria</taxon>
        <taxon>Bacillati</taxon>
        <taxon>Bacillota</taxon>
        <taxon>Negativicutes</taxon>
        <taxon>Selenomonadales</taxon>
        <taxon>Sporomusaceae</taxon>
        <taxon>Pelosinus</taxon>
    </lineage>
</organism>
<dbReference type="Gene3D" id="3.10.20.590">
    <property type="match status" value="1"/>
</dbReference>
<dbReference type="InterPro" id="IPR013155">
    <property type="entry name" value="M/V/L/I-tRNA-synth_anticd-bd"/>
</dbReference>
<dbReference type="InterPro" id="IPR002300">
    <property type="entry name" value="aa-tRNA-synth_Ia"/>
</dbReference>
<dbReference type="GO" id="GO:0005829">
    <property type="term" value="C:cytosol"/>
    <property type="evidence" value="ECO:0007669"/>
    <property type="project" value="TreeGrafter"/>
</dbReference>
<dbReference type="OrthoDB" id="9810365at2"/>
<dbReference type="PROSITE" id="PS00178">
    <property type="entry name" value="AA_TRNA_LIGASE_I"/>
    <property type="match status" value="1"/>
</dbReference>
<sequence>MNERYNPKEIESKWQKYWTENHAFKTELNRQRPEYYVLEMFPYPSGNLHMGHVRNYSIGDVVARFKSMQGYNVLHPMGWDSFGMPAENAAIKHGVHPAEWTWENIANMRRQQQELGLSYDWDREVATCHPDYYRWTQWLFLLFVERGLAYKKKAAVNWCNECNTVLANEQVIDGACWRCDSVVVKKELEQWFFKITDYADRLLNDLNELKGWPERVKTMQENWIGRSEGAEFSFAVAGSEDKIAVYTTRHDTVFGVSYVVLAPEHKLVEKLIADKDNAGEIRQFVDKVRNMSEISRTSSEFEKEGIFTGAYAVNPFTGQEVPIWVANYVLVEYGTGAVMGVPAHDERDWQFANKYNLTKKIVVQPEGDELTLETMEGAYSGDGIMVNSGQFSGMKSEAGKVAIAKWLEEQGHGKRHVNYRLRDWLVSRQRYWGAPIPLINCVDCGSVPVPKEQLPVLLPENVNFAAGSVSPLAKVEEFVNCTCPKCGGPAKRETDTMDTFICSSWYYMRYADPKNTNLPFDSSKADYWAPVDQYIGGIEHAILHLLYSRFFTKVLKDAGLVNVNEPFKNLLTQGMVIKDGSKMSKSKGNVVSPEEIIAKYGADTARLFILFAAPPERDLEWNDQGVEGSYRFLGRLWRIVDHYASFMAGEESEYDNSTLSKEERNLRRVLHATIKKVTEDIGDRFNFNTAISSIMELVNAMYTAKDQNLAVNPGLVRELVSSLLCLLAPFAPHITEELWSETIGQGSVHKHIWPVFDEDAIKLEEVEIVVQINGKVREKTVVSATLTAKELEETVLEQEKVQALIHEKQVIKVIAIAGKLVNIVVR</sequence>
<dbReference type="GO" id="GO:0006429">
    <property type="term" value="P:leucyl-tRNA aminoacylation"/>
    <property type="evidence" value="ECO:0007669"/>
    <property type="project" value="UniProtKB-UniRule"/>
</dbReference>
<evidence type="ECO:0000256" key="2">
    <source>
        <dbReference type="ARBA" id="ARBA00022490"/>
    </source>
</evidence>
<comment type="subcellular location">
    <subcellularLocation>
        <location evidence="9">Cytoplasm</location>
    </subcellularLocation>
</comment>
<dbReference type="FunFam" id="3.40.50.620:FF:000100">
    <property type="entry name" value="probable leucine--tRNA ligase, mitochondrial"/>
    <property type="match status" value="1"/>
</dbReference>
<feature type="short sequence motif" description="'HIGH' region" evidence="9">
    <location>
        <begin position="42"/>
        <end position="52"/>
    </location>
</feature>
<keyword evidence="4 9" id="KW-0547">Nucleotide-binding</keyword>
<dbReference type="STRING" id="1123291.SAMN04490355_1001105"/>
<evidence type="ECO:0000256" key="5">
    <source>
        <dbReference type="ARBA" id="ARBA00022840"/>
    </source>
</evidence>
<protein>
    <recommendedName>
        <fullName evidence="9">Leucine--tRNA ligase</fullName>
        <ecNumber evidence="9">6.1.1.4</ecNumber>
    </recommendedName>
    <alternativeName>
        <fullName evidence="9">Leucyl-tRNA synthetase</fullName>
        <shortName evidence="9">LeuRS</shortName>
    </alternativeName>
</protein>
<name>A0A1I4GRY4_9FIRM</name>
<keyword evidence="5 9" id="KW-0067">ATP-binding</keyword>
<dbReference type="AlphaFoldDB" id="A0A1I4GRY4"/>
<evidence type="ECO:0000256" key="9">
    <source>
        <dbReference type="HAMAP-Rule" id="MF_00049"/>
    </source>
</evidence>
<dbReference type="GO" id="GO:0005524">
    <property type="term" value="F:ATP binding"/>
    <property type="evidence" value="ECO:0007669"/>
    <property type="project" value="UniProtKB-UniRule"/>
</dbReference>
<evidence type="ECO:0000256" key="6">
    <source>
        <dbReference type="ARBA" id="ARBA00022917"/>
    </source>
</evidence>
<dbReference type="HAMAP" id="MF_00049_B">
    <property type="entry name" value="Leu_tRNA_synth_B"/>
    <property type="match status" value="1"/>
</dbReference>
<dbReference type="Gene3D" id="1.10.730.10">
    <property type="entry name" value="Isoleucyl-tRNA Synthetase, Domain 1"/>
    <property type="match status" value="1"/>
</dbReference>
<feature type="domain" description="Aminoacyl-tRNA synthetase class Ia" evidence="11">
    <location>
        <begin position="421"/>
        <end position="621"/>
    </location>
</feature>
<dbReference type="SUPFAM" id="SSF47323">
    <property type="entry name" value="Anticodon-binding domain of a subclass of class I aminoacyl-tRNA synthetases"/>
    <property type="match status" value="1"/>
</dbReference>
<dbReference type="Pfam" id="PF08264">
    <property type="entry name" value="Anticodon_1"/>
    <property type="match status" value="1"/>
</dbReference>
<dbReference type="Gene3D" id="3.40.50.620">
    <property type="entry name" value="HUPs"/>
    <property type="match status" value="2"/>
</dbReference>
<feature type="binding site" evidence="9">
    <location>
        <position position="585"/>
    </location>
    <ligand>
        <name>ATP</name>
        <dbReference type="ChEBI" id="CHEBI:30616"/>
    </ligand>
</feature>
<feature type="domain" description="Methionyl/Leucyl tRNA synthetase" evidence="13">
    <location>
        <begin position="37"/>
        <end position="180"/>
    </location>
</feature>
<evidence type="ECO:0000256" key="4">
    <source>
        <dbReference type="ARBA" id="ARBA00022741"/>
    </source>
</evidence>
<evidence type="ECO:0000259" key="12">
    <source>
        <dbReference type="Pfam" id="PF08264"/>
    </source>
</evidence>
<keyword evidence="6 9" id="KW-0648">Protein biosynthesis</keyword>
<feature type="short sequence motif" description="'KMSKS' region" evidence="9">
    <location>
        <begin position="582"/>
        <end position="586"/>
    </location>
</feature>
<accession>A0A1I4GRY4</accession>
<evidence type="ECO:0000313" key="16">
    <source>
        <dbReference type="Proteomes" id="UP000199520"/>
    </source>
</evidence>
<keyword evidence="7 9" id="KW-0030">Aminoacyl-tRNA synthetase</keyword>
<proteinExistence type="inferred from homology"/>
<evidence type="ECO:0000256" key="8">
    <source>
        <dbReference type="ARBA" id="ARBA00047469"/>
    </source>
</evidence>
<dbReference type="Pfam" id="PF09334">
    <property type="entry name" value="tRNA-synt_1g"/>
    <property type="match status" value="1"/>
</dbReference>
<dbReference type="NCBIfam" id="TIGR00396">
    <property type="entry name" value="leuS_bact"/>
    <property type="match status" value="1"/>
</dbReference>
<evidence type="ECO:0000259" key="11">
    <source>
        <dbReference type="Pfam" id="PF00133"/>
    </source>
</evidence>
<dbReference type="SUPFAM" id="SSF52374">
    <property type="entry name" value="Nucleotidylyl transferase"/>
    <property type="match status" value="1"/>
</dbReference>
<dbReference type="RefSeq" id="WP_090931886.1">
    <property type="nucleotide sequence ID" value="NZ_FOTS01000001.1"/>
</dbReference>
<comment type="catalytic activity">
    <reaction evidence="8 9">
        <text>tRNA(Leu) + L-leucine + ATP = L-leucyl-tRNA(Leu) + AMP + diphosphate</text>
        <dbReference type="Rhea" id="RHEA:11688"/>
        <dbReference type="Rhea" id="RHEA-COMP:9613"/>
        <dbReference type="Rhea" id="RHEA-COMP:9622"/>
        <dbReference type="ChEBI" id="CHEBI:30616"/>
        <dbReference type="ChEBI" id="CHEBI:33019"/>
        <dbReference type="ChEBI" id="CHEBI:57427"/>
        <dbReference type="ChEBI" id="CHEBI:78442"/>
        <dbReference type="ChEBI" id="CHEBI:78494"/>
        <dbReference type="ChEBI" id="CHEBI:456215"/>
        <dbReference type="EC" id="6.1.1.4"/>
    </reaction>
</comment>
<evidence type="ECO:0000256" key="1">
    <source>
        <dbReference type="ARBA" id="ARBA00005594"/>
    </source>
</evidence>
<dbReference type="GO" id="GO:0002161">
    <property type="term" value="F:aminoacyl-tRNA deacylase activity"/>
    <property type="evidence" value="ECO:0007669"/>
    <property type="project" value="InterPro"/>
</dbReference>
<dbReference type="InterPro" id="IPR002302">
    <property type="entry name" value="Leu-tRNA-ligase"/>
</dbReference>
<dbReference type="GO" id="GO:0004823">
    <property type="term" value="F:leucine-tRNA ligase activity"/>
    <property type="evidence" value="ECO:0007669"/>
    <property type="project" value="UniProtKB-UniRule"/>
</dbReference>
<dbReference type="FunFam" id="1.10.730.10:FF:000011">
    <property type="entry name" value="Leucine--tRNA ligase chloroplastic/mitochondrial"/>
    <property type="match status" value="1"/>
</dbReference>
<keyword evidence="3 9" id="KW-0436">Ligase</keyword>
<evidence type="ECO:0000313" key="15">
    <source>
        <dbReference type="EMBL" id="SFL31931.1"/>
    </source>
</evidence>